<dbReference type="Gene3D" id="3.40.50.2300">
    <property type="match status" value="2"/>
</dbReference>
<dbReference type="Pfam" id="PF00356">
    <property type="entry name" value="LacI"/>
    <property type="match status" value="1"/>
</dbReference>
<accession>A0A6I2GL31</accession>
<evidence type="ECO:0000256" key="1">
    <source>
        <dbReference type="ARBA" id="ARBA00023015"/>
    </source>
</evidence>
<dbReference type="AlphaFoldDB" id="A0A6I2GL31"/>
<comment type="caution">
    <text evidence="6">The sequence shown here is derived from an EMBL/GenBank/DDBJ whole genome shotgun (WGS) entry which is preliminary data.</text>
</comment>
<evidence type="ECO:0000256" key="3">
    <source>
        <dbReference type="ARBA" id="ARBA00023163"/>
    </source>
</evidence>
<dbReference type="PANTHER" id="PTHR30146:SF109">
    <property type="entry name" value="HTH-TYPE TRANSCRIPTIONAL REGULATOR GALS"/>
    <property type="match status" value="1"/>
</dbReference>
<dbReference type="InterPro" id="IPR028082">
    <property type="entry name" value="Peripla_BP_I"/>
</dbReference>
<evidence type="ECO:0000256" key="2">
    <source>
        <dbReference type="ARBA" id="ARBA00023125"/>
    </source>
</evidence>
<reference evidence="7 8" key="1">
    <citation type="submission" date="2019-11" db="EMBL/GenBank/DDBJ databases">
        <title>Characterisation of Fundicoccus ignavus gen. nov. sp. nov., a novel genus of the family Aerococcaceae isolated from bulk tank milk.</title>
        <authorList>
            <person name="Siebert A."/>
            <person name="Huptas C."/>
            <person name="Wenning M."/>
            <person name="Scherer S."/>
            <person name="Doll E.V."/>
        </authorList>
    </citation>
    <scope>NUCLEOTIDE SEQUENCE [LARGE SCALE GENOMIC DNA]</scope>
    <source>
        <strain evidence="5 8">DSM 109653</strain>
        <strain evidence="6 7">WS4759</strain>
    </source>
</reference>
<dbReference type="CDD" id="cd06267">
    <property type="entry name" value="PBP1_LacI_sugar_binding-like"/>
    <property type="match status" value="1"/>
</dbReference>
<dbReference type="Proteomes" id="UP000430975">
    <property type="component" value="Unassembled WGS sequence"/>
</dbReference>
<keyword evidence="2 6" id="KW-0238">DNA-binding</keyword>
<evidence type="ECO:0000313" key="8">
    <source>
        <dbReference type="Proteomes" id="UP000469870"/>
    </source>
</evidence>
<gene>
    <name evidence="6" type="ORF">GIY09_10425</name>
    <name evidence="5" type="ORF">GIY11_04450</name>
</gene>
<dbReference type="SUPFAM" id="SSF53822">
    <property type="entry name" value="Periplasmic binding protein-like I"/>
    <property type="match status" value="1"/>
</dbReference>
<protein>
    <submittedName>
        <fullName evidence="6">LacI family DNA-binding transcriptional regulator</fullName>
    </submittedName>
</protein>
<dbReference type="SMART" id="SM00354">
    <property type="entry name" value="HTH_LACI"/>
    <property type="match status" value="1"/>
</dbReference>
<sequence length="323" mass="35441">MAAQAGVSISTVSKALNDIDVVTPTTKQRVLEAAKKLNYVPNMMGKQLKSGQTKIIGFYTRSIEAPYFSSIADVIAREVGSKGYSLNIFISTDKPLVMNNILGSMVDGIIGFEELLTEEDLKILQDNNIFAVFIDRNIKSKTMGSVVFNSFQAGFQVSEYLIKQGHKRIGFLKSFAGVYDSDERLRGYNAALNKAGIPINPQFVLDGNFSETDTIAVISSYLNSKQELPSAFVAGNDLSAIGAIKAFKRFGYRVPEDISVTGFDNISVLEYFTPGLTTYESPIELQGKTAVAHLIDLIEGRTQGRVFELDGKIVIRNSTRSLK</sequence>
<dbReference type="GO" id="GO:0003700">
    <property type="term" value="F:DNA-binding transcription factor activity"/>
    <property type="evidence" value="ECO:0007669"/>
    <property type="project" value="TreeGrafter"/>
</dbReference>
<keyword evidence="1" id="KW-0805">Transcription regulation</keyword>
<dbReference type="InterPro" id="IPR046335">
    <property type="entry name" value="LacI/GalR-like_sensor"/>
</dbReference>
<dbReference type="RefSeq" id="WP_311454340.1">
    <property type="nucleotide sequence ID" value="NZ_WJQR01000003.1"/>
</dbReference>
<dbReference type="SUPFAM" id="SSF47413">
    <property type="entry name" value="lambda repressor-like DNA-binding domains"/>
    <property type="match status" value="1"/>
</dbReference>
<keyword evidence="3" id="KW-0804">Transcription</keyword>
<dbReference type="PANTHER" id="PTHR30146">
    <property type="entry name" value="LACI-RELATED TRANSCRIPTIONAL REPRESSOR"/>
    <property type="match status" value="1"/>
</dbReference>
<dbReference type="Gene3D" id="1.10.260.40">
    <property type="entry name" value="lambda repressor-like DNA-binding domains"/>
    <property type="match status" value="1"/>
</dbReference>
<dbReference type="EMBL" id="WJQS01000010">
    <property type="protein sequence ID" value="MRI86261.1"/>
    <property type="molecule type" value="Genomic_DNA"/>
</dbReference>
<dbReference type="Pfam" id="PF13377">
    <property type="entry name" value="Peripla_BP_3"/>
    <property type="match status" value="1"/>
</dbReference>
<proteinExistence type="predicted"/>
<organism evidence="6 7">
    <name type="scientific">Fundicoccus ignavus</name>
    <dbReference type="NCBI Taxonomy" id="2664442"/>
    <lineage>
        <taxon>Bacteria</taxon>
        <taxon>Bacillati</taxon>
        <taxon>Bacillota</taxon>
        <taxon>Bacilli</taxon>
        <taxon>Lactobacillales</taxon>
        <taxon>Aerococcaceae</taxon>
        <taxon>Fundicoccus</taxon>
    </lineage>
</organism>
<keyword evidence="7" id="KW-1185">Reference proteome</keyword>
<dbReference type="EMBL" id="WJQR01000003">
    <property type="protein sequence ID" value="MRI81263.1"/>
    <property type="molecule type" value="Genomic_DNA"/>
</dbReference>
<dbReference type="Proteomes" id="UP000469870">
    <property type="component" value="Unassembled WGS sequence"/>
</dbReference>
<evidence type="ECO:0000313" key="5">
    <source>
        <dbReference type="EMBL" id="MRI81263.1"/>
    </source>
</evidence>
<dbReference type="PROSITE" id="PS50932">
    <property type="entry name" value="HTH_LACI_2"/>
    <property type="match status" value="1"/>
</dbReference>
<evidence type="ECO:0000259" key="4">
    <source>
        <dbReference type="PROSITE" id="PS50932"/>
    </source>
</evidence>
<dbReference type="InterPro" id="IPR010982">
    <property type="entry name" value="Lambda_DNA-bd_dom_sf"/>
</dbReference>
<evidence type="ECO:0000313" key="7">
    <source>
        <dbReference type="Proteomes" id="UP000430975"/>
    </source>
</evidence>
<dbReference type="InterPro" id="IPR000843">
    <property type="entry name" value="HTH_LacI"/>
</dbReference>
<dbReference type="CDD" id="cd01392">
    <property type="entry name" value="HTH_LacI"/>
    <property type="match status" value="1"/>
</dbReference>
<evidence type="ECO:0000313" key="6">
    <source>
        <dbReference type="EMBL" id="MRI86261.1"/>
    </source>
</evidence>
<dbReference type="GO" id="GO:0000976">
    <property type="term" value="F:transcription cis-regulatory region binding"/>
    <property type="evidence" value="ECO:0007669"/>
    <property type="project" value="TreeGrafter"/>
</dbReference>
<feature type="domain" description="HTH lacI-type" evidence="4">
    <location>
        <begin position="1"/>
        <end position="50"/>
    </location>
</feature>
<name>A0A6I2GL31_9LACT</name>